<evidence type="ECO:0000256" key="3">
    <source>
        <dbReference type="ARBA" id="ARBA00022630"/>
    </source>
</evidence>
<dbReference type="InterPro" id="IPR050097">
    <property type="entry name" value="Ferredoxin-NADP_redctase_2"/>
</dbReference>
<evidence type="ECO:0000313" key="6">
    <source>
        <dbReference type="EMBL" id="MEN0642516.1"/>
    </source>
</evidence>
<dbReference type="Pfam" id="PF07992">
    <property type="entry name" value="Pyr_redox_2"/>
    <property type="match status" value="1"/>
</dbReference>
<feature type="domain" description="FAD/NAD(P)-binding" evidence="5">
    <location>
        <begin position="8"/>
        <end position="286"/>
    </location>
</feature>
<sequence>MQPDKIIDCAIIGGGPAGLSSALVLGRSRRNVLLFDDATNRNQVTHESHGFLTRDGTTPSELRRLGREDVSAYPSVTIVDQKVSSITPAKDDSFFTFTTTDDQTYYAKKLILAVGFKESLPSIEGIHHFYGKSVFNCPYCDGWELRDQPLIIINDTEHASHMAKVLYNWSKDLVLATNGSEFKIEPDVRQRLEAKGIRINTKKIVQLSGENGQLSSVTFEDGTKLHRSGGFVAPTFIFNPLREQMNFELTEHGALIIDDFGRTSIKHIYAAGDAISPAYSQLIVSAASGHKAGIGVNSDLTEELFV</sequence>
<comment type="subunit">
    <text evidence="2">Homodimer.</text>
</comment>
<dbReference type="PRINTS" id="PR00368">
    <property type="entry name" value="FADPNR"/>
</dbReference>
<dbReference type="InterPro" id="IPR036188">
    <property type="entry name" value="FAD/NAD-bd_sf"/>
</dbReference>
<keyword evidence="4" id="KW-0560">Oxidoreductase</keyword>
<dbReference type="EMBL" id="JBCITK010000001">
    <property type="protein sequence ID" value="MEN0642516.1"/>
    <property type="molecule type" value="Genomic_DNA"/>
</dbReference>
<reference evidence="6 7" key="1">
    <citation type="submission" date="2024-03" db="EMBL/GenBank/DDBJ databases">
        <title>Bacilli Hybrid Assemblies.</title>
        <authorList>
            <person name="Kovac J."/>
        </authorList>
    </citation>
    <scope>NUCLEOTIDE SEQUENCE [LARGE SCALE GENOMIC DNA]</scope>
    <source>
        <strain evidence="6 7">FSL R7-0666</strain>
    </source>
</reference>
<gene>
    <name evidence="6" type="ORF">MKY91_04965</name>
</gene>
<dbReference type="InterPro" id="IPR023753">
    <property type="entry name" value="FAD/NAD-binding_dom"/>
</dbReference>
<proteinExistence type="predicted"/>
<dbReference type="Proteomes" id="UP001418796">
    <property type="component" value="Unassembled WGS sequence"/>
</dbReference>
<dbReference type="Gene3D" id="3.50.50.60">
    <property type="entry name" value="FAD/NAD(P)-binding domain"/>
    <property type="match status" value="2"/>
</dbReference>
<evidence type="ECO:0000256" key="1">
    <source>
        <dbReference type="ARBA" id="ARBA00001974"/>
    </source>
</evidence>
<evidence type="ECO:0000259" key="5">
    <source>
        <dbReference type="Pfam" id="PF07992"/>
    </source>
</evidence>
<dbReference type="SUPFAM" id="SSF51905">
    <property type="entry name" value="FAD/NAD(P)-binding domain"/>
    <property type="match status" value="1"/>
</dbReference>
<keyword evidence="3" id="KW-0285">Flavoprotein</keyword>
<keyword evidence="7" id="KW-1185">Reference proteome</keyword>
<dbReference type="RefSeq" id="WP_343129632.1">
    <property type="nucleotide sequence ID" value="NZ_JBCITK010000001.1"/>
</dbReference>
<dbReference type="PANTHER" id="PTHR48105">
    <property type="entry name" value="THIOREDOXIN REDUCTASE 1-RELATED-RELATED"/>
    <property type="match status" value="1"/>
</dbReference>
<accession>A0ABU9VF38</accession>
<name>A0ABU9VF38_9BACI</name>
<protein>
    <submittedName>
        <fullName evidence="6">NAD(P)/FAD-dependent oxidoreductase</fullName>
    </submittedName>
</protein>
<evidence type="ECO:0000256" key="2">
    <source>
        <dbReference type="ARBA" id="ARBA00011738"/>
    </source>
</evidence>
<comment type="caution">
    <text evidence="6">The sequence shown here is derived from an EMBL/GenBank/DDBJ whole genome shotgun (WGS) entry which is preliminary data.</text>
</comment>
<comment type="cofactor">
    <cofactor evidence="1">
        <name>FAD</name>
        <dbReference type="ChEBI" id="CHEBI:57692"/>
    </cofactor>
</comment>
<dbReference type="PRINTS" id="PR00469">
    <property type="entry name" value="PNDRDTASEII"/>
</dbReference>
<evidence type="ECO:0000256" key="4">
    <source>
        <dbReference type="ARBA" id="ARBA00023002"/>
    </source>
</evidence>
<evidence type="ECO:0000313" key="7">
    <source>
        <dbReference type="Proteomes" id="UP001418796"/>
    </source>
</evidence>
<organism evidence="6 7">
    <name type="scientific">Alkalicoccobacillus gibsonii</name>
    <dbReference type="NCBI Taxonomy" id="79881"/>
    <lineage>
        <taxon>Bacteria</taxon>
        <taxon>Bacillati</taxon>
        <taxon>Bacillota</taxon>
        <taxon>Bacilli</taxon>
        <taxon>Bacillales</taxon>
        <taxon>Bacillaceae</taxon>
        <taxon>Alkalicoccobacillus</taxon>
    </lineage>
</organism>